<dbReference type="AlphaFoldDB" id="A0AAN6I941"/>
<name>A0AAN6I941_9EURO</name>
<organism evidence="4 5">
    <name type="scientific">Exophiala viscosa</name>
    <dbReference type="NCBI Taxonomy" id="2486360"/>
    <lineage>
        <taxon>Eukaryota</taxon>
        <taxon>Fungi</taxon>
        <taxon>Dikarya</taxon>
        <taxon>Ascomycota</taxon>
        <taxon>Pezizomycotina</taxon>
        <taxon>Eurotiomycetes</taxon>
        <taxon>Chaetothyriomycetidae</taxon>
        <taxon>Chaetothyriales</taxon>
        <taxon>Herpotrichiellaceae</taxon>
        <taxon>Exophiala</taxon>
    </lineage>
</organism>
<feature type="region of interest" description="Disordered" evidence="1">
    <location>
        <begin position="285"/>
        <end position="364"/>
    </location>
</feature>
<evidence type="ECO:0000259" key="3">
    <source>
        <dbReference type="Pfam" id="PF20233"/>
    </source>
</evidence>
<dbReference type="InterPro" id="IPR046497">
    <property type="entry name" value="DUF6590"/>
</dbReference>
<keyword evidence="5" id="KW-1185">Reference proteome</keyword>
<reference evidence="4" key="1">
    <citation type="journal article" date="2022" name="bioRxiv">
        <title>Deciphering the potential niche of two novel black yeast fungi from a biological soil crust based on their genomes, phenotypes, and melanin regulation.</title>
        <authorList>
            <consortium name="DOE Joint Genome Institute"/>
            <person name="Carr E.C."/>
            <person name="Barton Q."/>
            <person name="Grambo S."/>
            <person name="Sullivan M."/>
            <person name="Renfro C.M."/>
            <person name="Kuo A."/>
            <person name="Pangilinan J."/>
            <person name="Lipzen A."/>
            <person name="Keymanesh K."/>
            <person name="Savage E."/>
            <person name="Barry K."/>
            <person name="Grigoriev I.V."/>
            <person name="Riekhof W.R."/>
            <person name="Harris S.S."/>
        </authorList>
    </citation>
    <scope>NUCLEOTIDE SEQUENCE</scope>
    <source>
        <strain evidence="4">JF 03-4F</strain>
    </source>
</reference>
<accession>A0AAN6I941</accession>
<protein>
    <submittedName>
        <fullName evidence="4">Uncharacterized protein</fullName>
    </submittedName>
</protein>
<proteinExistence type="predicted"/>
<dbReference type="PANTHER" id="PTHR35391:SF5">
    <property type="entry name" value="DUF6590 DOMAIN-CONTAINING PROTEIN"/>
    <property type="match status" value="1"/>
</dbReference>
<dbReference type="Pfam" id="PF20233">
    <property type="entry name" value="DUF6590"/>
    <property type="match status" value="1"/>
</dbReference>
<dbReference type="Gene3D" id="1.20.58.610">
    <property type="entry name" value="Cdc37, Hsp90 binding domain"/>
    <property type="match status" value="1"/>
</dbReference>
<evidence type="ECO:0000313" key="5">
    <source>
        <dbReference type="Proteomes" id="UP001203852"/>
    </source>
</evidence>
<dbReference type="InterPro" id="IPR013874">
    <property type="entry name" value="Cdc37_Hsp90-bd"/>
</dbReference>
<feature type="region of interest" description="Disordered" evidence="1">
    <location>
        <begin position="376"/>
        <end position="456"/>
    </location>
</feature>
<dbReference type="InterPro" id="IPR038189">
    <property type="entry name" value="Cdc37_Hsp90-bd_sf"/>
</dbReference>
<feature type="region of interest" description="Disordered" evidence="1">
    <location>
        <begin position="45"/>
        <end position="129"/>
    </location>
</feature>
<feature type="compositionally biased region" description="Low complexity" evidence="1">
    <location>
        <begin position="73"/>
        <end position="85"/>
    </location>
</feature>
<dbReference type="Proteomes" id="UP001203852">
    <property type="component" value="Unassembled WGS sequence"/>
</dbReference>
<evidence type="ECO:0000313" key="4">
    <source>
        <dbReference type="EMBL" id="KAI1608380.1"/>
    </source>
</evidence>
<dbReference type="Pfam" id="PF08565">
    <property type="entry name" value="CDC37_M"/>
    <property type="match status" value="1"/>
</dbReference>
<evidence type="ECO:0000259" key="2">
    <source>
        <dbReference type="Pfam" id="PF08565"/>
    </source>
</evidence>
<feature type="domain" description="DUF6590" evidence="3">
    <location>
        <begin position="467"/>
        <end position="618"/>
    </location>
</feature>
<feature type="domain" description="Cdc37 Hsp90 binding" evidence="2">
    <location>
        <begin position="185"/>
        <end position="286"/>
    </location>
</feature>
<comment type="caution">
    <text evidence="4">The sequence shown here is derived from an EMBL/GenBank/DDBJ whole genome shotgun (WGS) entry which is preliminary data.</text>
</comment>
<sequence>MAPFDPVAEYGSKWREFRDGSVRRVVILQGRYHFELKDTKGSPRYVPIEDAIAPPDEAGKNRADPRTPGQLPSQQSRDSRGQQSQFAYHTQYDAQIERSPVPAQATGPTLDDHLNPGLPSPPGRHGQYALAGGQSTLASATRPYTTEYDNEVITSNRALQFQPNLGRSTPIPNDSALGLSDVALQFARIGLGQFATCGRFVEEHRRIRETNANELVNASIEAERQGRRELSNQCIQRGVIIRACKNLSSRARTDYFKELAKTGSRDSNEFSSQCRQVEERVRLRVHDSARASEVPGSTMSGARAPESDRYETGAYPAPLPTQTSHDGYQPSYQASYQASYQPRSGAEETYDSPPSALPTDRGANYSIIRRDSVAYSTRFPRTSSHGDNEDEDDFGSGEQRQQQRYHGTPASRPQGAQRRPSNKGSRGSRPYDQRTVTTAQGGEKADFRGGRQPDVLDPSYEERQAWFFTKGRIFAMIWHENLGSHHGKTSTASDKHVSIGFSGEMVYSNIRRMVVVRQRQGYCVVVPILSYGEKGVKKAMPRSEKQAHAIIYKNGHSIPTSLPGEPEFTKRPIAADMRRGETLWPSSRIHFGKHHTVEYNVKVKDIGNIAEISRAELESYFRQESFEGHGRD</sequence>
<dbReference type="PANTHER" id="PTHR35391">
    <property type="entry name" value="C2H2-TYPE DOMAIN-CONTAINING PROTEIN-RELATED"/>
    <property type="match status" value="1"/>
</dbReference>
<evidence type="ECO:0000256" key="1">
    <source>
        <dbReference type="SAM" id="MobiDB-lite"/>
    </source>
</evidence>
<dbReference type="EMBL" id="MU404363">
    <property type="protein sequence ID" value="KAI1608380.1"/>
    <property type="molecule type" value="Genomic_DNA"/>
</dbReference>
<gene>
    <name evidence="4" type="ORF">EDD36DRAFT_97255</name>
</gene>
<dbReference type="SUPFAM" id="SSF101391">
    <property type="entry name" value="Hsp90 co-chaperone CDC37"/>
    <property type="match status" value="1"/>
</dbReference>
<feature type="compositionally biased region" description="Polar residues" evidence="1">
    <location>
        <begin position="320"/>
        <end position="342"/>
    </location>
</feature>